<dbReference type="SUPFAM" id="SSF144232">
    <property type="entry name" value="HIT/MYND zinc finger-like"/>
    <property type="match status" value="1"/>
</dbReference>
<evidence type="ECO:0000256" key="3">
    <source>
        <dbReference type="ARBA" id="ARBA00022833"/>
    </source>
</evidence>
<evidence type="ECO:0000256" key="1">
    <source>
        <dbReference type="ARBA" id="ARBA00022723"/>
    </source>
</evidence>
<proteinExistence type="predicted"/>
<evidence type="ECO:0000256" key="4">
    <source>
        <dbReference type="PROSITE-ProRule" id="PRU00134"/>
    </source>
</evidence>
<dbReference type="AlphaFoldDB" id="A0AAD7GCV0"/>
<evidence type="ECO:0000313" key="8">
    <source>
        <dbReference type="Proteomes" id="UP001221757"/>
    </source>
</evidence>
<name>A0AAD7GCV0_MYCRO</name>
<protein>
    <recommendedName>
        <fullName evidence="6">MYND-type domain-containing protein</fullName>
    </recommendedName>
</protein>
<comment type="caution">
    <text evidence="7">The sequence shown here is derived from an EMBL/GenBank/DDBJ whole genome shotgun (WGS) entry which is preliminary data.</text>
</comment>
<dbReference type="InterPro" id="IPR058527">
    <property type="entry name" value="DUF8214"/>
</dbReference>
<evidence type="ECO:0000256" key="2">
    <source>
        <dbReference type="ARBA" id="ARBA00022771"/>
    </source>
</evidence>
<feature type="non-terminal residue" evidence="7">
    <location>
        <position position="230"/>
    </location>
</feature>
<keyword evidence="8" id="KW-1185">Reference proteome</keyword>
<dbReference type="EMBL" id="JARKIE010000138">
    <property type="protein sequence ID" value="KAJ7677487.1"/>
    <property type="molecule type" value="Genomic_DNA"/>
</dbReference>
<keyword evidence="3" id="KW-0862">Zinc</keyword>
<dbReference type="Gene3D" id="6.10.140.2220">
    <property type="match status" value="1"/>
</dbReference>
<sequence length="230" mass="26678">CRTITYCNKDCQRAHWPVHKQFCQVWQDSAANGESVRDMKKKMGEFLWLIRSVPDYVDDLFKEYIASLREGRRGCIEFLFNTSDTLNEAVRVLRELPVVGEEIFRTMPGGPGHQENPDGMHITIRRRTAKRAKTFMKAIDRRMAFSQSNRETRPNLINLLHMVGTSERMLVVCVTMRLGGTYSTHSYDFLFKDLNWRPEDDPTPPQPERLAVQGPDDAPALHRKISFDMD</sequence>
<dbReference type="Proteomes" id="UP001221757">
    <property type="component" value="Unassembled WGS sequence"/>
</dbReference>
<feature type="region of interest" description="Disordered" evidence="5">
    <location>
        <begin position="198"/>
        <end position="218"/>
    </location>
</feature>
<reference evidence="7" key="1">
    <citation type="submission" date="2023-03" db="EMBL/GenBank/DDBJ databases">
        <title>Massive genome expansion in bonnet fungi (Mycena s.s.) driven by repeated elements and novel gene families across ecological guilds.</title>
        <authorList>
            <consortium name="Lawrence Berkeley National Laboratory"/>
            <person name="Harder C.B."/>
            <person name="Miyauchi S."/>
            <person name="Viragh M."/>
            <person name="Kuo A."/>
            <person name="Thoen E."/>
            <person name="Andreopoulos B."/>
            <person name="Lu D."/>
            <person name="Skrede I."/>
            <person name="Drula E."/>
            <person name="Henrissat B."/>
            <person name="Morin E."/>
            <person name="Kohler A."/>
            <person name="Barry K."/>
            <person name="LaButti K."/>
            <person name="Morin E."/>
            <person name="Salamov A."/>
            <person name="Lipzen A."/>
            <person name="Mereny Z."/>
            <person name="Hegedus B."/>
            <person name="Baldrian P."/>
            <person name="Stursova M."/>
            <person name="Weitz H."/>
            <person name="Taylor A."/>
            <person name="Grigoriev I.V."/>
            <person name="Nagy L.G."/>
            <person name="Martin F."/>
            <person name="Kauserud H."/>
        </authorList>
    </citation>
    <scope>NUCLEOTIDE SEQUENCE</scope>
    <source>
        <strain evidence="7">CBHHK067</strain>
    </source>
</reference>
<keyword evidence="1" id="KW-0479">Metal-binding</keyword>
<dbReference type="Pfam" id="PF26646">
    <property type="entry name" value="DUF8214"/>
    <property type="match status" value="1"/>
</dbReference>
<feature type="domain" description="MYND-type" evidence="6">
    <location>
        <begin position="1"/>
        <end position="23"/>
    </location>
</feature>
<accession>A0AAD7GCV0</accession>
<dbReference type="PROSITE" id="PS50865">
    <property type="entry name" value="ZF_MYND_2"/>
    <property type="match status" value="1"/>
</dbReference>
<dbReference type="InterPro" id="IPR002893">
    <property type="entry name" value="Znf_MYND"/>
</dbReference>
<dbReference type="Pfam" id="PF01753">
    <property type="entry name" value="zf-MYND"/>
    <property type="match status" value="1"/>
</dbReference>
<evidence type="ECO:0000256" key="5">
    <source>
        <dbReference type="SAM" id="MobiDB-lite"/>
    </source>
</evidence>
<dbReference type="GO" id="GO:0008270">
    <property type="term" value="F:zinc ion binding"/>
    <property type="evidence" value="ECO:0007669"/>
    <property type="project" value="UniProtKB-KW"/>
</dbReference>
<evidence type="ECO:0000313" key="7">
    <source>
        <dbReference type="EMBL" id="KAJ7677487.1"/>
    </source>
</evidence>
<gene>
    <name evidence="7" type="ORF">B0H17DRAFT_944921</name>
</gene>
<organism evidence="7 8">
    <name type="scientific">Mycena rosella</name>
    <name type="common">Pink bonnet</name>
    <name type="synonym">Agaricus rosellus</name>
    <dbReference type="NCBI Taxonomy" id="1033263"/>
    <lineage>
        <taxon>Eukaryota</taxon>
        <taxon>Fungi</taxon>
        <taxon>Dikarya</taxon>
        <taxon>Basidiomycota</taxon>
        <taxon>Agaricomycotina</taxon>
        <taxon>Agaricomycetes</taxon>
        <taxon>Agaricomycetidae</taxon>
        <taxon>Agaricales</taxon>
        <taxon>Marasmiineae</taxon>
        <taxon>Mycenaceae</taxon>
        <taxon>Mycena</taxon>
    </lineage>
</organism>
<evidence type="ECO:0000259" key="6">
    <source>
        <dbReference type="PROSITE" id="PS50865"/>
    </source>
</evidence>
<keyword evidence="2 4" id="KW-0863">Zinc-finger</keyword>